<name>A0A6M3Y3U6_9ZZZZ</name>
<gene>
    <name evidence="1" type="ORF">TM448B04039_0004</name>
</gene>
<protein>
    <submittedName>
        <fullName evidence="1">Uncharacterized protein</fullName>
    </submittedName>
</protein>
<reference evidence="1" key="1">
    <citation type="submission" date="2020-03" db="EMBL/GenBank/DDBJ databases">
        <title>The deep terrestrial virosphere.</title>
        <authorList>
            <person name="Holmfeldt K."/>
            <person name="Nilsson E."/>
            <person name="Simone D."/>
            <person name="Lopez-Fernandez M."/>
            <person name="Wu X."/>
            <person name="de Brujin I."/>
            <person name="Lundin D."/>
            <person name="Andersson A."/>
            <person name="Bertilsson S."/>
            <person name="Dopson M."/>
        </authorList>
    </citation>
    <scope>NUCLEOTIDE SEQUENCE</scope>
    <source>
        <strain evidence="1">TM448B04039</strain>
    </source>
</reference>
<organism evidence="1">
    <name type="scientific">viral metagenome</name>
    <dbReference type="NCBI Taxonomy" id="1070528"/>
    <lineage>
        <taxon>unclassified sequences</taxon>
        <taxon>metagenomes</taxon>
        <taxon>organismal metagenomes</taxon>
    </lineage>
</organism>
<sequence>MTINRSDGKEVKDWIGLVKHRCIIIENRYAAYAIEVKVLEVSPRGRIKFRLPSSVEVWQDRTDYLLVEDLGEVGG</sequence>
<dbReference type="EMBL" id="MT145057">
    <property type="protein sequence ID" value="QJI03086.1"/>
    <property type="molecule type" value="Genomic_DNA"/>
</dbReference>
<proteinExistence type="predicted"/>
<accession>A0A6M3Y3U6</accession>
<evidence type="ECO:0000313" key="1">
    <source>
        <dbReference type="EMBL" id="QJI03086.1"/>
    </source>
</evidence>
<dbReference type="AlphaFoldDB" id="A0A6M3Y3U6"/>